<organism evidence="9 10">
    <name type="scientific">Paracoccus aminophilus JCM 7686</name>
    <dbReference type="NCBI Taxonomy" id="1367847"/>
    <lineage>
        <taxon>Bacteria</taxon>
        <taxon>Pseudomonadati</taxon>
        <taxon>Pseudomonadota</taxon>
        <taxon>Alphaproteobacteria</taxon>
        <taxon>Rhodobacterales</taxon>
        <taxon>Paracoccaceae</taxon>
        <taxon>Paracoccus</taxon>
    </lineage>
</organism>
<dbReference type="PROSITE" id="PS50928">
    <property type="entry name" value="ABC_TM1"/>
    <property type="match status" value="1"/>
</dbReference>
<dbReference type="Gene3D" id="1.10.3720.10">
    <property type="entry name" value="MetI-like"/>
    <property type="match status" value="1"/>
</dbReference>
<dbReference type="EMBL" id="CP006651">
    <property type="protein sequence ID" value="AGT10627.1"/>
    <property type="molecule type" value="Genomic_DNA"/>
</dbReference>
<keyword evidence="3" id="KW-1003">Cell membrane</keyword>
<keyword evidence="2 7" id="KW-0813">Transport</keyword>
<dbReference type="PANTHER" id="PTHR43386">
    <property type="entry name" value="OLIGOPEPTIDE TRANSPORT SYSTEM PERMEASE PROTEIN APPC"/>
    <property type="match status" value="1"/>
</dbReference>
<dbReference type="Proteomes" id="UP000015480">
    <property type="component" value="Plasmid pAMI1"/>
</dbReference>
<sequence>MSEVLRRILARPSGAFALLVVVTICTLALLAPVLNLQPPGKINIAHRFEAPSWAHWLGTDHLGRDLLSRLIHGSTVAMGVALSAIALALTLGTLLGIIAAESPNRWERPILIVFDVIASFPSLVLALAFIAVLGPGMWNVALIIAITMIPHFGRVARAQVLTVREQPYIEAERILGASRSRIALMHILPNIMGPLVILASMDIPVVIAIEAGLSFIGLGVRPPLASWGTLIYDGFANINQSTIPVIVSCVALAGATLGFTLLGEALRDAIDPRRRSAR</sequence>
<dbReference type="GO" id="GO:0055085">
    <property type="term" value="P:transmembrane transport"/>
    <property type="evidence" value="ECO:0007669"/>
    <property type="project" value="InterPro"/>
</dbReference>
<dbReference type="SUPFAM" id="SSF161098">
    <property type="entry name" value="MetI-like"/>
    <property type="match status" value="1"/>
</dbReference>
<dbReference type="InterPro" id="IPR050366">
    <property type="entry name" value="BP-dependent_transpt_permease"/>
</dbReference>
<reference evidence="9 10" key="1">
    <citation type="journal article" date="2014" name="BMC Genomics">
        <title>Architecture and functions of a multipartite genome of the methylotrophic bacterium Paracoccus aminophilus JCM 7686, containing primary and secondary chromids.</title>
        <authorList>
            <person name="Dziewit L."/>
            <person name="Czarnecki J."/>
            <person name="Wibberg D."/>
            <person name="Radlinska M."/>
            <person name="Mrozek P."/>
            <person name="Szymczak M."/>
            <person name="Schluter A."/>
            <person name="Puhler A."/>
            <person name="Bartosik D."/>
        </authorList>
    </citation>
    <scope>NUCLEOTIDE SEQUENCE [LARGE SCALE GENOMIC DNA]</scope>
    <source>
        <strain evidence="9">JCM 7686</strain>
        <plasmid evidence="10">Plasmid pAMI1</plasmid>
    </source>
</reference>
<evidence type="ECO:0000256" key="1">
    <source>
        <dbReference type="ARBA" id="ARBA00004651"/>
    </source>
</evidence>
<geneLocation type="plasmid" evidence="9 10">
    <name>pAMI1</name>
</geneLocation>
<feature type="transmembrane region" description="Helical" evidence="7">
    <location>
        <begin position="137"/>
        <end position="156"/>
    </location>
</feature>
<feature type="transmembrane region" description="Helical" evidence="7">
    <location>
        <begin position="110"/>
        <end position="131"/>
    </location>
</feature>
<feature type="transmembrane region" description="Helical" evidence="7">
    <location>
        <begin position="241"/>
        <end position="266"/>
    </location>
</feature>
<dbReference type="KEGG" id="pami:JCM7686_pAMI1p041"/>
<dbReference type="OrthoDB" id="9766870at2"/>
<comment type="similarity">
    <text evidence="7">Belongs to the binding-protein-dependent transport system permease family.</text>
</comment>
<dbReference type="Pfam" id="PF00528">
    <property type="entry name" value="BPD_transp_1"/>
    <property type="match status" value="1"/>
</dbReference>
<keyword evidence="9" id="KW-0614">Plasmid</keyword>
<evidence type="ECO:0000313" key="10">
    <source>
        <dbReference type="Proteomes" id="UP000015480"/>
    </source>
</evidence>
<keyword evidence="5 7" id="KW-1133">Transmembrane helix</keyword>
<evidence type="ECO:0000256" key="3">
    <source>
        <dbReference type="ARBA" id="ARBA00022475"/>
    </source>
</evidence>
<proteinExistence type="inferred from homology"/>
<feature type="transmembrane region" description="Helical" evidence="7">
    <location>
        <begin position="76"/>
        <end position="98"/>
    </location>
</feature>
<dbReference type="PATRIC" id="fig|1367847.3.peg.3553"/>
<comment type="subcellular location">
    <subcellularLocation>
        <location evidence="1 7">Cell membrane</location>
        <topology evidence="1 7">Multi-pass membrane protein</topology>
    </subcellularLocation>
</comment>
<dbReference type="CDD" id="cd06261">
    <property type="entry name" value="TM_PBP2"/>
    <property type="match status" value="1"/>
</dbReference>
<dbReference type="InterPro" id="IPR000515">
    <property type="entry name" value="MetI-like"/>
</dbReference>
<evidence type="ECO:0000259" key="8">
    <source>
        <dbReference type="PROSITE" id="PS50928"/>
    </source>
</evidence>
<evidence type="ECO:0000256" key="2">
    <source>
        <dbReference type="ARBA" id="ARBA00022448"/>
    </source>
</evidence>
<feature type="domain" description="ABC transmembrane type-1" evidence="8">
    <location>
        <begin position="74"/>
        <end position="263"/>
    </location>
</feature>
<feature type="transmembrane region" description="Helical" evidence="7">
    <location>
        <begin position="12"/>
        <end position="34"/>
    </location>
</feature>
<dbReference type="PANTHER" id="PTHR43386:SF25">
    <property type="entry name" value="PEPTIDE ABC TRANSPORTER PERMEASE PROTEIN"/>
    <property type="match status" value="1"/>
</dbReference>
<evidence type="ECO:0000313" key="9">
    <source>
        <dbReference type="EMBL" id="AGT10627.1"/>
    </source>
</evidence>
<name>S5XZB4_PARAH</name>
<dbReference type="GO" id="GO:0005886">
    <property type="term" value="C:plasma membrane"/>
    <property type="evidence" value="ECO:0007669"/>
    <property type="project" value="UniProtKB-SubCell"/>
</dbReference>
<evidence type="ECO:0000256" key="6">
    <source>
        <dbReference type="ARBA" id="ARBA00023136"/>
    </source>
</evidence>
<dbReference type="AlphaFoldDB" id="S5XZB4"/>
<evidence type="ECO:0000256" key="7">
    <source>
        <dbReference type="RuleBase" id="RU363032"/>
    </source>
</evidence>
<keyword evidence="10" id="KW-1185">Reference proteome</keyword>
<evidence type="ECO:0000256" key="4">
    <source>
        <dbReference type="ARBA" id="ARBA00022692"/>
    </source>
</evidence>
<dbReference type="RefSeq" id="WP_020952776.1">
    <property type="nucleotide sequence ID" value="NC_022042.1"/>
</dbReference>
<dbReference type="HOGENOM" id="CLU_028518_1_1_5"/>
<evidence type="ECO:0000256" key="5">
    <source>
        <dbReference type="ARBA" id="ARBA00022989"/>
    </source>
</evidence>
<dbReference type="InterPro" id="IPR035906">
    <property type="entry name" value="MetI-like_sf"/>
</dbReference>
<keyword evidence="4 7" id="KW-0812">Transmembrane</keyword>
<protein>
    <submittedName>
        <fullName evidence="9">ABC-type dipeptide/oligopeptide/nickel transport systems, permease component</fullName>
    </submittedName>
</protein>
<feature type="transmembrane region" description="Helical" evidence="7">
    <location>
        <begin position="195"/>
        <end position="221"/>
    </location>
</feature>
<gene>
    <name evidence="9" type="ORF">JCM7686_pAMI1p041</name>
</gene>
<keyword evidence="6 7" id="KW-0472">Membrane</keyword>
<accession>S5XZB4</accession>